<keyword evidence="3" id="KW-1185">Reference proteome</keyword>
<sequence length="139" mass="14735">MSWSILFGMIPARTAVYWNVSRITTSGCGLCDANSDVPRAIYETLAAASGTRYPTERESAATRWRCYRNPSGSDLFGPRVCGPWTATSTRTICDRGTASVGPIAMGFGRVGTSGGPERSLVGARPRGGSTPARRAGRVT</sequence>
<name>A0A9P0NBR5_APHGO</name>
<evidence type="ECO:0000313" key="3">
    <source>
        <dbReference type="Proteomes" id="UP001154329"/>
    </source>
</evidence>
<organism evidence="2 3">
    <name type="scientific">Aphis gossypii</name>
    <name type="common">Cotton aphid</name>
    <dbReference type="NCBI Taxonomy" id="80765"/>
    <lineage>
        <taxon>Eukaryota</taxon>
        <taxon>Metazoa</taxon>
        <taxon>Ecdysozoa</taxon>
        <taxon>Arthropoda</taxon>
        <taxon>Hexapoda</taxon>
        <taxon>Insecta</taxon>
        <taxon>Pterygota</taxon>
        <taxon>Neoptera</taxon>
        <taxon>Paraneoptera</taxon>
        <taxon>Hemiptera</taxon>
        <taxon>Sternorrhyncha</taxon>
        <taxon>Aphidomorpha</taxon>
        <taxon>Aphidoidea</taxon>
        <taxon>Aphididae</taxon>
        <taxon>Aphidini</taxon>
        <taxon>Aphis</taxon>
        <taxon>Aphis</taxon>
    </lineage>
</organism>
<reference evidence="2" key="2">
    <citation type="submission" date="2022-10" db="EMBL/GenBank/DDBJ databases">
        <authorList>
            <consortium name="ENA_rothamsted_submissions"/>
            <consortium name="culmorum"/>
            <person name="King R."/>
        </authorList>
    </citation>
    <scope>NUCLEOTIDE SEQUENCE</scope>
</reference>
<evidence type="ECO:0000256" key="1">
    <source>
        <dbReference type="SAM" id="MobiDB-lite"/>
    </source>
</evidence>
<dbReference type="AlphaFoldDB" id="A0A9P0NBR5"/>
<proteinExistence type="predicted"/>
<reference evidence="2" key="1">
    <citation type="submission" date="2022-02" db="EMBL/GenBank/DDBJ databases">
        <authorList>
            <person name="King R."/>
        </authorList>
    </citation>
    <scope>NUCLEOTIDE SEQUENCE</scope>
</reference>
<accession>A0A9P0NBR5</accession>
<evidence type="ECO:0000313" key="2">
    <source>
        <dbReference type="EMBL" id="CAH1708622.1"/>
    </source>
</evidence>
<dbReference type="EMBL" id="OU899034">
    <property type="protein sequence ID" value="CAH1708622.1"/>
    <property type="molecule type" value="Genomic_DNA"/>
</dbReference>
<gene>
    <name evidence="2" type="ORF">APHIGO_LOCUS490</name>
</gene>
<feature type="region of interest" description="Disordered" evidence="1">
    <location>
        <begin position="107"/>
        <end position="139"/>
    </location>
</feature>
<protein>
    <submittedName>
        <fullName evidence="2">Uncharacterized protein</fullName>
    </submittedName>
</protein>
<dbReference type="Proteomes" id="UP001154329">
    <property type="component" value="Chromosome 1"/>
</dbReference>